<dbReference type="SMART" id="SM00421">
    <property type="entry name" value="HTH_LUXR"/>
    <property type="match status" value="1"/>
</dbReference>
<keyword evidence="1 3" id="KW-0597">Phosphoprotein</keyword>
<dbReference type="CDD" id="cd06170">
    <property type="entry name" value="LuxR_C_like"/>
    <property type="match status" value="1"/>
</dbReference>
<dbReference type="InterPro" id="IPR051015">
    <property type="entry name" value="EvgA-like"/>
</dbReference>
<protein>
    <submittedName>
        <fullName evidence="6">Response regulator transcription factor</fullName>
    </submittedName>
</protein>
<feature type="domain" description="Response regulatory" evidence="5">
    <location>
        <begin position="3"/>
        <end position="119"/>
    </location>
</feature>
<evidence type="ECO:0000256" key="2">
    <source>
        <dbReference type="ARBA" id="ARBA00023125"/>
    </source>
</evidence>
<evidence type="ECO:0000256" key="1">
    <source>
        <dbReference type="ARBA" id="ARBA00022553"/>
    </source>
</evidence>
<sequence length="209" mass="23350">MRKILIVDDHRMTCLGMAILLERVVEKAQVFFADSFMGALAQLQTTQMELVILDLGIPGGHGTAMIEALRKQQPDVRILVCTGRDELLFAVPYIAAGVNGFLHKSSSDEQVLMAIGMVIEGRQYVSGLVQQKILRDALQGHQEKNPLESLSARENQVLQLLLAGKWTKEIADELNLKFSTVSTQKTKIFQKLAVENIVDMVRIVDRYQS</sequence>
<dbReference type="PROSITE" id="PS50110">
    <property type="entry name" value="RESPONSE_REGULATORY"/>
    <property type="match status" value="1"/>
</dbReference>
<dbReference type="InterPro" id="IPR001789">
    <property type="entry name" value="Sig_transdc_resp-reg_receiver"/>
</dbReference>
<dbReference type="Pfam" id="PF00072">
    <property type="entry name" value="Response_reg"/>
    <property type="match status" value="1"/>
</dbReference>
<dbReference type="PRINTS" id="PR00038">
    <property type="entry name" value="HTHLUXR"/>
</dbReference>
<dbReference type="RefSeq" id="WP_194120384.1">
    <property type="nucleotide sequence ID" value="NZ_JACYGY010000001.1"/>
</dbReference>
<dbReference type="InterPro" id="IPR011006">
    <property type="entry name" value="CheY-like_superfamily"/>
</dbReference>
<dbReference type="Gene3D" id="3.40.50.2300">
    <property type="match status" value="1"/>
</dbReference>
<feature type="domain" description="HTH luxR-type" evidence="4">
    <location>
        <begin position="143"/>
        <end position="208"/>
    </location>
</feature>
<dbReference type="SMART" id="SM00448">
    <property type="entry name" value="REC"/>
    <property type="match status" value="1"/>
</dbReference>
<dbReference type="PROSITE" id="PS50043">
    <property type="entry name" value="HTH_LUXR_2"/>
    <property type="match status" value="1"/>
</dbReference>
<dbReference type="PANTHER" id="PTHR45566:SF1">
    <property type="entry name" value="HTH-TYPE TRANSCRIPTIONAL REGULATOR YHJB-RELATED"/>
    <property type="match status" value="1"/>
</dbReference>
<dbReference type="Gene3D" id="1.10.10.10">
    <property type="entry name" value="Winged helix-like DNA-binding domain superfamily/Winged helix DNA-binding domain"/>
    <property type="match status" value="1"/>
</dbReference>
<organism evidence="6 7">
    <name type="scientific">Dyadobacter subterraneus</name>
    <dbReference type="NCBI Taxonomy" id="2773304"/>
    <lineage>
        <taxon>Bacteria</taxon>
        <taxon>Pseudomonadati</taxon>
        <taxon>Bacteroidota</taxon>
        <taxon>Cytophagia</taxon>
        <taxon>Cytophagales</taxon>
        <taxon>Spirosomataceae</taxon>
        <taxon>Dyadobacter</taxon>
    </lineage>
</organism>
<evidence type="ECO:0000313" key="7">
    <source>
        <dbReference type="Proteomes" id="UP000634134"/>
    </source>
</evidence>
<gene>
    <name evidence="6" type="ORF">IEE83_09735</name>
</gene>
<comment type="caution">
    <text evidence="6">The sequence shown here is derived from an EMBL/GenBank/DDBJ whole genome shotgun (WGS) entry which is preliminary data.</text>
</comment>
<evidence type="ECO:0000259" key="5">
    <source>
        <dbReference type="PROSITE" id="PS50110"/>
    </source>
</evidence>
<dbReference type="PANTHER" id="PTHR45566">
    <property type="entry name" value="HTH-TYPE TRANSCRIPTIONAL REGULATOR YHJB-RELATED"/>
    <property type="match status" value="1"/>
</dbReference>
<dbReference type="EMBL" id="JACYGY010000001">
    <property type="protein sequence ID" value="MBE9462161.1"/>
    <property type="molecule type" value="Genomic_DNA"/>
</dbReference>
<dbReference type="Proteomes" id="UP000634134">
    <property type="component" value="Unassembled WGS sequence"/>
</dbReference>
<dbReference type="CDD" id="cd17535">
    <property type="entry name" value="REC_NarL-like"/>
    <property type="match status" value="1"/>
</dbReference>
<dbReference type="InterPro" id="IPR036388">
    <property type="entry name" value="WH-like_DNA-bd_sf"/>
</dbReference>
<dbReference type="SUPFAM" id="SSF46894">
    <property type="entry name" value="C-terminal effector domain of the bipartite response regulators"/>
    <property type="match status" value="1"/>
</dbReference>
<keyword evidence="7" id="KW-1185">Reference proteome</keyword>
<dbReference type="InterPro" id="IPR016032">
    <property type="entry name" value="Sig_transdc_resp-reg_C-effctor"/>
</dbReference>
<reference evidence="7" key="1">
    <citation type="submission" date="2023-07" db="EMBL/GenBank/DDBJ databases">
        <title>Dyadobacter sp. nov 'subterranea' isolated from contaminted grondwater.</title>
        <authorList>
            <person name="Szabo I."/>
            <person name="Al-Omari J."/>
            <person name="Szerdahelyi S.G."/>
            <person name="Rado J."/>
        </authorList>
    </citation>
    <scope>NUCLEOTIDE SEQUENCE [LARGE SCALE GENOMIC DNA]</scope>
    <source>
        <strain evidence="7">UP-52</strain>
    </source>
</reference>
<proteinExistence type="predicted"/>
<name>A0ABR9W9K8_9BACT</name>
<dbReference type="SUPFAM" id="SSF52172">
    <property type="entry name" value="CheY-like"/>
    <property type="match status" value="1"/>
</dbReference>
<dbReference type="InterPro" id="IPR000792">
    <property type="entry name" value="Tscrpt_reg_LuxR_C"/>
</dbReference>
<keyword evidence="2" id="KW-0238">DNA-binding</keyword>
<evidence type="ECO:0000313" key="6">
    <source>
        <dbReference type="EMBL" id="MBE9462161.1"/>
    </source>
</evidence>
<feature type="modified residue" description="4-aspartylphosphate" evidence="3">
    <location>
        <position position="54"/>
    </location>
</feature>
<evidence type="ECO:0000259" key="4">
    <source>
        <dbReference type="PROSITE" id="PS50043"/>
    </source>
</evidence>
<evidence type="ECO:0000256" key="3">
    <source>
        <dbReference type="PROSITE-ProRule" id="PRU00169"/>
    </source>
</evidence>
<dbReference type="Pfam" id="PF00196">
    <property type="entry name" value="GerE"/>
    <property type="match status" value="1"/>
</dbReference>
<accession>A0ABR9W9K8</accession>
<dbReference type="InterPro" id="IPR058245">
    <property type="entry name" value="NreC/VraR/RcsB-like_REC"/>
</dbReference>